<reference evidence="2" key="1">
    <citation type="submission" date="2020-08" db="EMBL/GenBank/DDBJ databases">
        <title>Whole genome shotgun sequence of Actinocatenispora sera NBRC 101916.</title>
        <authorList>
            <person name="Komaki H."/>
            <person name="Tamura T."/>
        </authorList>
    </citation>
    <scope>NUCLEOTIDE SEQUENCE</scope>
    <source>
        <strain evidence="2">NBRC 101916</strain>
    </source>
</reference>
<feature type="compositionally biased region" description="Low complexity" evidence="1">
    <location>
        <begin position="57"/>
        <end position="67"/>
    </location>
</feature>
<dbReference type="EMBL" id="AP023354">
    <property type="protein sequence ID" value="BCJ27333.1"/>
    <property type="molecule type" value="Genomic_DNA"/>
</dbReference>
<evidence type="ECO:0000313" key="2">
    <source>
        <dbReference type="EMBL" id="BCJ27333.1"/>
    </source>
</evidence>
<proteinExistence type="predicted"/>
<keyword evidence="3" id="KW-1185">Reference proteome</keyword>
<sequence>MIAVPQGAEQFRYPDRLVELGVARRMGTADATAETLRTALTDPVADPARARRSRQLRTAARAEGGTTRAADLIETLLPDNATR</sequence>
<accession>A0A810KVU0</accession>
<dbReference type="KEGG" id="aser:Asera_14410"/>
<dbReference type="Gene3D" id="3.40.50.2000">
    <property type="entry name" value="Glycogen Phosphorylase B"/>
    <property type="match status" value="2"/>
</dbReference>
<gene>
    <name evidence="2" type="ORF">Asera_14410</name>
</gene>
<feature type="region of interest" description="Disordered" evidence="1">
    <location>
        <begin position="46"/>
        <end position="67"/>
    </location>
</feature>
<protein>
    <submittedName>
        <fullName evidence="2">Uncharacterized protein</fullName>
    </submittedName>
</protein>
<dbReference type="Proteomes" id="UP000680750">
    <property type="component" value="Chromosome"/>
</dbReference>
<dbReference type="AlphaFoldDB" id="A0A810KVU0"/>
<name>A0A810KVU0_9ACTN</name>
<organism evidence="2 3">
    <name type="scientific">Actinocatenispora sera</name>
    <dbReference type="NCBI Taxonomy" id="390989"/>
    <lineage>
        <taxon>Bacteria</taxon>
        <taxon>Bacillati</taxon>
        <taxon>Actinomycetota</taxon>
        <taxon>Actinomycetes</taxon>
        <taxon>Micromonosporales</taxon>
        <taxon>Micromonosporaceae</taxon>
        <taxon>Actinocatenispora</taxon>
    </lineage>
</organism>
<dbReference type="SUPFAM" id="SSF53756">
    <property type="entry name" value="UDP-Glycosyltransferase/glycogen phosphorylase"/>
    <property type="match status" value="1"/>
</dbReference>
<evidence type="ECO:0000256" key="1">
    <source>
        <dbReference type="SAM" id="MobiDB-lite"/>
    </source>
</evidence>
<evidence type="ECO:0000313" key="3">
    <source>
        <dbReference type="Proteomes" id="UP000680750"/>
    </source>
</evidence>